<dbReference type="PANTHER" id="PTHR32089:SF112">
    <property type="entry name" value="LYSOZYME-LIKE PROTEIN-RELATED"/>
    <property type="match status" value="1"/>
</dbReference>
<dbReference type="InterPro" id="IPR003660">
    <property type="entry name" value="HAMP_dom"/>
</dbReference>
<dbReference type="SUPFAM" id="SSF58104">
    <property type="entry name" value="Methyl-accepting chemotaxis protein (MCP) signaling domain"/>
    <property type="match status" value="3"/>
</dbReference>
<evidence type="ECO:0000256" key="3">
    <source>
        <dbReference type="ARBA" id="ARBA00022500"/>
    </source>
</evidence>
<name>A0A1M6P8H4_PARC5</name>
<dbReference type="CDD" id="cd11386">
    <property type="entry name" value="MCP_signal"/>
    <property type="match status" value="1"/>
</dbReference>
<keyword evidence="6 11" id="KW-0472">Membrane</keyword>
<dbReference type="Gene3D" id="3.30.450.20">
    <property type="entry name" value="PAS domain"/>
    <property type="match status" value="2"/>
</dbReference>
<evidence type="ECO:0000256" key="5">
    <source>
        <dbReference type="ARBA" id="ARBA00022989"/>
    </source>
</evidence>
<evidence type="ECO:0000313" key="15">
    <source>
        <dbReference type="Proteomes" id="UP000184465"/>
    </source>
</evidence>
<dbReference type="Pfam" id="PF02743">
    <property type="entry name" value="dCache_1"/>
    <property type="match status" value="1"/>
</dbReference>
<protein>
    <submittedName>
        <fullName evidence="14">Methyl-accepting chemotaxis protein</fullName>
    </submittedName>
</protein>
<dbReference type="GO" id="GO:0005886">
    <property type="term" value="C:plasma membrane"/>
    <property type="evidence" value="ECO:0007669"/>
    <property type="project" value="UniProtKB-SubCell"/>
</dbReference>
<evidence type="ECO:0000256" key="6">
    <source>
        <dbReference type="ARBA" id="ARBA00023136"/>
    </source>
</evidence>
<dbReference type="PANTHER" id="PTHR32089">
    <property type="entry name" value="METHYL-ACCEPTING CHEMOTAXIS PROTEIN MCPB"/>
    <property type="match status" value="1"/>
</dbReference>
<feature type="domain" description="Methyl-accepting transducer" evidence="12">
    <location>
        <begin position="432"/>
        <end position="668"/>
    </location>
</feature>
<dbReference type="CDD" id="cd12914">
    <property type="entry name" value="PDC1_DGC_like"/>
    <property type="match status" value="1"/>
</dbReference>
<dbReference type="OrthoDB" id="243053at2"/>
<evidence type="ECO:0000256" key="4">
    <source>
        <dbReference type="ARBA" id="ARBA00022692"/>
    </source>
</evidence>
<evidence type="ECO:0000313" key="14">
    <source>
        <dbReference type="EMBL" id="SHK04267.1"/>
    </source>
</evidence>
<keyword evidence="4 11" id="KW-0812">Transmembrane</keyword>
<dbReference type="Proteomes" id="UP000184465">
    <property type="component" value="Unassembled WGS sequence"/>
</dbReference>
<dbReference type="InterPro" id="IPR033479">
    <property type="entry name" value="dCache_1"/>
</dbReference>
<keyword evidence="3" id="KW-0145">Chemotaxis</keyword>
<keyword evidence="15" id="KW-1185">Reference proteome</keyword>
<keyword evidence="2" id="KW-1003">Cell membrane</keyword>
<dbReference type="Pfam" id="PF00672">
    <property type="entry name" value="HAMP"/>
    <property type="match status" value="1"/>
</dbReference>
<dbReference type="InterPro" id="IPR004089">
    <property type="entry name" value="MCPsignal_dom"/>
</dbReference>
<dbReference type="Pfam" id="PF00015">
    <property type="entry name" value="MCPsignal"/>
    <property type="match status" value="1"/>
</dbReference>
<reference evidence="15" key="1">
    <citation type="submission" date="2016-11" db="EMBL/GenBank/DDBJ databases">
        <authorList>
            <person name="Varghese N."/>
            <person name="Submissions S."/>
        </authorList>
    </citation>
    <scope>NUCLEOTIDE SEQUENCE [LARGE SCALE GENOMIC DNA]</scope>
    <source>
        <strain evidence="15">DSM 15212 / CIP 107654 / DViRD3</strain>
    </source>
</reference>
<dbReference type="Gene3D" id="1.10.287.950">
    <property type="entry name" value="Methyl-accepting chemotaxis protein"/>
    <property type="match status" value="1"/>
</dbReference>
<dbReference type="Gene3D" id="6.10.340.10">
    <property type="match status" value="1"/>
</dbReference>
<dbReference type="STRING" id="1121301.SAMN02745912_02053"/>
<dbReference type="GO" id="GO:0006935">
    <property type="term" value="P:chemotaxis"/>
    <property type="evidence" value="ECO:0007669"/>
    <property type="project" value="UniProtKB-KW"/>
</dbReference>
<evidence type="ECO:0000256" key="9">
    <source>
        <dbReference type="PROSITE-ProRule" id="PRU00284"/>
    </source>
</evidence>
<comment type="similarity">
    <text evidence="8">Belongs to the methyl-accepting chemotaxis (MCP) protein family.</text>
</comment>
<evidence type="ECO:0000256" key="7">
    <source>
        <dbReference type="ARBA" id="ARBA00023224"/>
    </source>
</evidence>
<evidence type="ECO:0000259" key="12">
    <source>
        <dbReference type="PROSITE" id="PS50111"/>
    </source>
</evidence>
<keyword evidence="7 9" id="KW-0807">Transducer</keyword>
<dbReference type="SMART" id="SM00304">
    <property type="entry name" value="HAMP"/>
    <property type="match status" value="2"/>
</dbReference>
<dbReference type="CDD" id="cd12912">
    <property type="entry name" value="PDC2_MCP_like"/>
    <property type="match status" value="1"/>
</dbReference>
<evidence type="ECO:0000259" key="13">
    <source>
        <dbReference type="PROSITE" id="PS50885"/>
    </source>
</evidence>
<feature type="transmembrane region" description="Helical" evidence="11">
    <location>
        <begin position="299"/>
        <end position="317"/>
    </location>
</feature>
<evidence type="ECO:0000256" key="10">
    <source>
        <dbReference type="SAM" id="Coils"/>
    </source>
</evidence>
<proteinExistence type="inferred from homology"/>
<dbReference type="PROSITE" id="PS50885">
    <property type="entry name" value="HAMP"/>
    <property type="match status" value="1"/>
</dbReference>
<keyword evidence="10" id="KW-0175">Coiled coil</keyword>
<evidence type="ECO:0000256" key="2">
    <source>
        <dbReference type="ARBA" id="ARBA00022475"/>
    </source>
</evidence>
<dbReference type="InterPro" id="IPR029151">
    <property type="entry name" value="Sensor-like_sf"/>
</dbReference>
<accession>A0A1M6P8H4</accession>
<dbReference type="RefSeq" id="WP_073149547.1">
    <property type="nucleotide sequence ID" value="NZ_FRAG01000022.1"/>
</dbReference>
<feature type="coiled-coil region" evidence="10">
    <location>
        <begin position="660"/>
        <end position="715"/>
    </location>
</feature>
<organism evidence="14 15">
    <name type="scientific">Paramaledivibacter caminithermalis (strain DSM 15212 / CIP 107654 / DViRD3)</name>
    <name type="common">Clostridium caminithermale</name>
    <dbReference type="NCBI Taxonomy" id="1121301"/>
    <lineage>
        <taxon>Bacteria</taxon>
        <taxon>Bacillati</taxon>
        <taxon>Bacillota</taxon>
        <taxon>Clostridia</taxon>
        <taxon>Peptostreptococcales</taxon>
        <taxon>Caminicellaceae</taxon>
        <taxon>Paramaledivibacter</taxon>
    </lineage>
</organism>
<dbReference type="AlphaFoldDB" id="A0A1M6P8H4"/>
<evidence type="ECO:0000256" key="1">
    <source>
        <dbReference type="ARBA" id="ARBA00004651"/>
    </source>
</evidence>
<dbReference type="SUPFAM" id="SSF103190">
    <property type="entry name" value="Sensory domain-like"/>
    <property type="match status" value="1"/>
</dbReference>
<dbReference type="EMBL" id="FRAG01000022">
    <property type="protein sequence ID" value="SHK04267.1"/>
    <property type="molecule type" value="Genomic_DNA"/>
</dbReference>
<evidence type="ECO:0000256" key="8">
    <source>
        <dbReference type="ARBA" id="ARBA00029447"/>
    </source>
</evidence>
<feature type="domain" description="HAMP" evidence="13">
    <location>
        <begin position="319"/>
        <end position="371"/>
    </location>
</feature>
<comment type="subcellular location">
    <subcellularLocation>
        <location evidence="1">Cell membrane</location>
        <topology evidence="1">Multi-pass membrane protein</topology>
    </subcellularLocation>
</comment>
<dbReference type="PROSITE" id="PS50111">
    <property type="entry name" value="CHEMOTAXIS_TRANSDUC_2"/>
    <property type="match status" value="1"/>
</dbReference>
<dbReference type="SMART" id="SM00283">
    <property type="entry name" value="MA"/>
    <property type="match status" value="1"/>
</dbReference>
<sequence>MRSKKRLNLMTKLMACFLILIILPVSVVGVYSYENAKNALKTEAEKTLNMQLNGIVNNIELQMEKVEELGSVLSKLPDVIKYSNEIESGNVTQETLRLTEEILKRFQKSISKIGEDIFIANKEGVVILDASNGLGTGVDLYKRQYFKESISGKNHWSEVIFSKQSNKPVTVYSLPLKASNGDIVGVIGIVIKFENIAKFVKNVKVGDTGYAYMINKEGVTIQHPNNEKILEENLLQTDNKDLKEQVKNMIKGEKGHGFYTYEGIYKLNMYGPVGNYWAVAVNIPVKDYMKAAVDIRNKTLIISIAGILLGILAAYFISKQITMPIKDLMKLMGKAEKGDLTVEANIKNKDEIGDLANSFNNMIKGQKNAITKVFETARQLDNSSQQTSSVSEEMASSAQNQSELLQELTNTMNEMSRSIGEVAQSATEMAHNSGDINNSIKDLEKAINEVSKSTEDTTGNIVDITGAIKQMNTSIETVAHSSNNASVEAVKTVEIAEKGKKAVTNTINEMDKINEGMKNLTEVIKGLGGAAVQIGDIVEVIDDIAEQTNLLSLNASIEAARAGEHGKGFAVVAGAIGALAEKSSEATKDIAFLIRKIQQQVDNAVNTTNEGAKQVDNGVNLVKNTGKALDEIFQAINITTNLIQEIASSTEEQTTASKLIMEAIEKINDLSIQVSAAIQQQIASIGTVALNVERLNDLSQEVASAAEQQAAASQELLATTESINEMTKEVSAGSEETAATAEDLASQSNNLIEVVGKFKIE</sequence>
<gene>
    <name evidence="14" type="ORF">SAMN02745912_02053</name>
</gene>
<dbReference type="CDD" id="cd06225">
    <property type="entry name" value="HAMP"/>
    <property type="match status" value="1"/>
</dbReference>
<evidence type="ECO:0000256" key="11">
    <source>
        <dbReference type="SAM" id="Phobius"/>
    </source>
</evidence>
<dbReference type="GO" id="GO:0007165">
    <property type="term" value="P:signal transduction"/>
    <property type="evidence" value="ECO:0007669"/>
    <property type="project" value="UniProtKB-KW"/>
</dbReference>
<keyword evidence="5 11" id="KW-1133">Transmembrane helix</keyword>